<dbReference type="AlphaFoldDB" id="A0A8J2LP58"/>
<accession>A0A8J2LP58</accession>
<feature type="non-terminal residue" evidence="1">
    <location>
        <position position="1"/>
    </location>
</feature>
<name>A0A8J2LP58_9HEXA</name>
<proteinExistence type="predicted"/>
<protein>
    <submittedName>
        <fullName evidence="1">Uncharacterized protein</fullName>
    </submittedName>
</protein>
<sequence length="81" mass="9375">VRRSSETKRLYCPIGFVDYEDPLTGVVIDGAWRAQVTTRPRLQQQGSNNYQIQASAIRQTFLEYFSGVGAIPWQYERIVDY</sequence>
<evidence type="ECO:0000313" key="1">
    <source>
        <dbReference type="EMBL" id="CAG7826010.1"/>
    </source>
</evidence>
<organism evidence="1 2">
    <name type="scientific">Allacma fusca</name>
    <dbReference type="NCBI Taxonomy" id="39272"/>
    <lineage>
        <taxon>Eukaryota</taxon>
        <taxon>Metazoa</taxon>
        <taxon>Ecdysozoa</taxon>
        <taxon>Arthropoda</taxon>
        <taxon>Hexapoda</taxon>
        <taxon>Collembola</taxon>
        <taxon>Symphypleona</taxon>
        <taxon>Sminthuridae</taxon>
        <taxon>Allacma</taxon>
    </lineage>
</organism>
<evidence type="ECO:0000313" key="2">
    <source>
        <dbReference type="Proteomes" id="UP000708208"/>
    </source>
</evidence>
<reference evidence="1" key="1">
    <citation type="submission" date="2021-06" db="EMBL/GenBank/DDBJ databases">
        <authorList>
            <person name="Hodson N. C."/>
            <person name="Mongue J. A."/>
            <person name="Jaron S. K."/>
        </authorList>
    </citation>
    <scope>NUCLEOTIDE SEQUENCE</scope>
</reference>
<dbReference type="EMBL" id="CAJVCH010538245">
    <property type="protein sequence ID" value="CAG7826010.1"/>
    <property type="molecule type" value="Genomic_DNA"/>
</dbReference>
<gene>
    <name evidence="1" type="ORF">AFUS01_LOCUS36081</name>
</gene>
<keyword evidence="2" id="KW-1185">Reference proteome</keyword>
<dbReference type="Proteomes" id="UP000708208">
    <property type="component" value="Unassembled WGS sequence"/>
</dbReference>
<comment type="caution">
    <text evidence="1">The sequence shown here is derived from an EMBL/GenBank/DDBJ whole genome shotgun (WGS) entry which is preliminary data.</text>
</comment>
<dbReference type="OrthoDB" id="1681765at2759"/>